<accession>F6QRY5</accession>
<dbReference type="Bgee" id="ENSXETG00000002135">
    <property type="expression patterns" value="Expressed in ovary"/>
</dbReference>
<protein>
    <recommendedName>
        <fullName evidence="12">Taste receptor type 2</fullName>
    </recommendedName>
</protein>
<evidence type="ECO:0000313" key="14">
    <source>
        <dbReference type="Ensembl" id="ENSXETP00000004553"/>
    </source>
</evidence>
<evidence type="ECO:0000256" key="1">
    <source>
        <dbReference type="ARBA" id="ARBA00004141"/>
    </source>
</evidence>
<evidence type="ECO:0000256" key="11">
    <source>
        <dbReference type="RuleBase" id="RU004423"/>
    </source>
</evidence>
<keyword evidence="3 12" id="KW-0919">Taste</keyword>
<dbReference type="CDD" id="cd13950">
    <property type="entry name" value="7tm_TAS2R"/>
    <property type="match status" value="1"/>
</dbReference>
<dbReference type="FunCoup" id="F6QRY5">
    <property type="interactions" value="617"/>
</dbReference>
<gene>
    <name evidence="14" type="primary">tas2r7</name>
</gene>
<reference evidence="14" key="1">
    <citation type="journal article" date="2010" name="Science">
        <title>The genome of the Western clawed frog Xenopus tropicalis.</title>
        <authorList>
            <person name="Hellsten U."/>
            <person name="Harland R.M."/>
            <person name="Gilchrist M.J."/>
            <person name="Hendrix D."/>
            <person name="Jurka J."/>
            <person name="Kapitonov V."/>
            <person name="Ovcharenko I."/>
            <person name="Putnam N.H."/>
            <person name="Shu S."/>
            <person name="Taher L."/>
            <person name="Blitz I.L."/>
            <person name="Blumberg B."/>
            <person name="Dichmann D.S."/>
            <person name="Dubchak I."/>
            <person name="Amaya E."/>
            <person name="Detter J.C."/>
            <person name="Fletcher R."/>
            <person name="Gerhard D.S."/>
            <person name="Goodstein D."/>
            <person name="Graves T."/>
            <person name="Grigoriev I.V."/>
            <person name="Grimwood J."/>
            <person name="Kawashima T."/>
            <person name="Lindquist E."/>
            <person name="Lucas S.M."/>
            <person name="Mead P.E."/>
            <person name="Mitros T."/>
            <person name="Ogino H."/>
            <person name="Ohta Y."/>
            <person name="Poliakov A.V."/>
            <person name="Pollet N."/>
            <person name="Robert J."/>
            <person name="Salamov A."/>
            <person name="Sater A.K."/>
            <person name="Schmutz J."/>
            <person name="Terry A."/>
            <person name="Vize P.D."/>
            <person name="Warren W.C."/>
            <person name="Wells D."/>
            <person name="Wills A."/>
            <person name="Wilson R.K."/>
            <person name="Zimmerman L.B."/>
            <person name="Zorn A.M."/>
            <person name="Grainger R."/>
            <person name="Grammer T."/>
            <person name="Khokha M.K."/>
            <person name="Richardson P.M."/>
            <person name="Rokhsar D.S."/>
        </authorList>
    </citation>
    <scope>NUCLEOTIDE SEQUENCE [LARGE SCALE GENOMIC DNA]</scope>
    <source>
        <strain evidence="14">Nigerian</strain>
    </source>
</reference>
<feature type="transmembrane region" description="Helical" evidence="13">
    <location>
        <begin position="165"/>
        <end position="190"/>
    </location>
</feature>
<evidence type="ECO:0000256" key="8">
    <source>
        <dbReference type="ARBA" id="ARBA00023136"/>
    </source>
</evidence>
<proteinExistence type="inferred from homology"/>
<keyword evidence="5 12" id="KW-0812">Transmembrane</keyword>
<dbReference type="PANTHER" id="PTHR11394">
    <property type="entry name" value="TASTE RECEPTOR TYPE 2"/>
    <property type="match status" value="1"/>
</dbReference>
<dbReference type="Ensembl" id="ENSXETT00000004553">
    <property type="protein sequence ID" value="ENSXETP00000004553"/>
    <property type="gene ID" value="ENSXETG00000002135"/>
</dbReference>
<dbReference type="Xenbase" id="XB-GENE-6464262">
    <property type="gene designation" value="tas2r7"/>
</dbReference>
<dbReference type="GO" id="GO:0004930">
    <property type="term" value="F:G protein-coupled receptor activity"/>
    <property type="evidence" value="ECO:0007669"/>
    <property type="project" value="UniProtKB-KW"/>
</dbReference>
<evidence type="ECO:0000256" key="12">
    <source>
        <dbReference type="RuleBase" id="RU004424"/>
    </source>
</evidence>
<feature type="transmembrane region" description="Helical" evidence="13">
    <location>
        <begin position="46"/>
        <end position="65"/>
    </location>
</feature>
<evidence type="ECO:0000256" key="9">
    <source>
        <dbReference type="ARBA" id="ARBA00023170"/>
    </source>
</evidence>
<dbReference type="GO" id="GO:0016020">
    <property type="term" value="C:membrane"/>
    <property type="evidence" value="ECO:0007669"/>
    <property type="project" value="UniProtKB-SubCell"/>
</dbReference>
<keyword evidence="7 12" id="KW-0297">G-protein coupled receptor</keyword>
<comment type="similarity">
    <text evidence="2 11">Belongs to the G-protein coupled receptor T2R family.</text>
</comment>
<dbReference type="Pfam" id="PF05296">
    <property type="entry name" value="TAS2R"/>
    <property type="match status" value="1"/>
</dbReference>
<comment type="subcellular location">
    <subcellularLocation>
        <location evidence="1 12">Membrane</location>
        <topology evidence="1 12">Multi-pass membrane protein</topology>
    </subcellularLocation>
</comment>
<feature type="transmembrane region" description="Helical" evidence="13">
    <location>
        <begin position="225"/>
        <end position="244"/>
    </location>
</feature>
<dbReference type="Gene3D" id="1.20.1070.10">
    <property type="entry name" value="Rhodopsin 7-helix transmembrane proteins"/>
    <property type="match status" value="1"/>
</dbReference>
<dbReference type="InParanoid" id="F6QRY5"/>
<feature type="transmembrane region" description="Helical" evidence="13">
    <location>
        <begin position="6"/>
        <end position="34"/>
    </location>
</feature>
<dbReference type="AlphaFoldDB" id="F6QRY5"/>
<dbReference type="FunFam" id="1.20.1070.10:FF:000055">
    <property type="entry name" value="Taste receptor type 2"/>
    <property type="match status" value="1"/>
</dbReference>
<keyword evidence="9 12" id="KW-0675">Receptor</keyword>
<evidence type="ECO:0000256" key="4">
    <source>
        <dbReference type="ARBA" id="ARBA00022606"/>
    </source>
</evidence>
<dbReference type="GO" id="GO:0033038">
    <property type="term" value="F:bitter taste receptor activity"/>
    <property type="evidence" value="ECO:0007669"/>
    <property type="project" value="InterPro"/>
</dbReference>
<evidence type="ECO:0000256" key="6">
    <source>
        <dbReference type="ARBA" id="ARBA00022989"/>
    </source>
</evidence>
<sequence>MFSPFVTAMKILCLAEFVMGILLNAFIVVANAVSWMERKPLDSIDLILTSLGLSRLALLITWLLYVLSEDRYEHIEILNVMSSFFGFCSLWFGTVLCTFYCVKIPNYNHRFFLYVKLRISKMIPWLLLVSVTSSFISSLPIGWSMDSSMFHYNSTNGTNMETTLYLPFFIYVAGNSVPFFMFCVAITLLIRSLWNHTRQMAAGEVGFGTPQLQAHYSAIRCMMSFMVLYIIFSSSVFLALPMVLMNDTLLWLYLFIAGLYPSLHSHILILSNRKLRRALCSLLSYTSTFIPQERNISPCQ</sequence>
<evidence type="ECO:0000256" key="3">
    <source>
        <dbReference type="ARBA" id="ARBA00022480"/>
    </source>
</evidence>
<dbReference type="GeneTree" id="ENSGT01150000286961"/>
<dbReference type="PANTHER" id="PTHR11394:SF47">
    <property type="entry name" value="TASTE RECEPTOR TYPE 2 MEMBER 40"/>
    <property type="match status" value="1"/>
</dbReference>
<evidence type="ECO:0000256" key="13">
    <source>
        <dbReference type="SAM" id="Phobius"/>
    </source>
</evidence>
<feature type="transmembrane region" description="Helical" evidence="13">
    <location>
        <begin position="77"/>
        <end position="102"/>
    </location>
</feature>
<keyword evidence="6 13" id="KW-1133">Transmembrane helix</keyword>
<feature type="transmembrane region" description="Helical" evidence="13">
    <location>
        <begin position="250"/>
        <end position="269"/>
    </location>
</feature>
<evidence type="ECO:0000256" key="10">
    <source>
        <dbReference type="ARBA" id="ARBA00023224"/>
    </source>
</evidence>
<keyword evidence="4 12" id="KW-0716">Sensory transduction</keyword>
<feature type="transmembrane region" description="Helical" evidence="13">
    <location>
        <begin position="123"/>
        <end position="145"/>
    </location>
</feature>
<dbReference type="SUPFAM" id="SSF81321">
    <property type="entry name" value="Family A G protein-coupled receptor-like"/>
    <property type="match status" value="1"/>
</dbReference>
<dbReference type="InterPro" id="IPR007960">
    <property type="entry name" value="TAS2R"/>
</dbReference>
<evidence type="ECO:0000256" key="7">
    <source>
        <dbReference type="ARBA" id="ARBA00023040"/>
    </source>
</evidence>
<evidence type="ECO:0000256" key="5">
    <source>
        <dbReference type="ARBA" id="ARBA00022692"/>
    </source>
</evidence>
<reference evidence="14" key="2">
    <citation type="submission" date="2011-06" db="UniProtKB">
        <authorList>
            <consortium name="Ensembl"/>
        </authorList>
    </citation>
    <scope>IDENTIFICATION</scope>
</reference>
<evidence type="ECO:0000256" key="2">
    <source>
        <dbReference type="ARBA" id="ARBA00007376"/>
    </source>
</evidence>
<organism evidence="14">
    <name type="scientific">Xenopus tropicalis</name>
    <name type="common">Western clawed frog</name>
    <name type="synonym">Silurana tropicalis</name>
    <dbReference type="NCBI Taxonomy" id="8364"/>
    <lineage>
        <taxon>Eukaryota</taxon>
        <taxon>Metazoa</taxon>
        <taxon>Chordata</taxon>
        <taxon>Craniata</taxon>
        <taxon>Vertebrata</taxon>
        <taxon>Euteleostomi</taxon>
        <taxon>Amphibia</taxon>
        <taxon>Batrachia</taxon>
        <taxon>Anura</taxon>
        <taxon>Pipoidea</taxon>
        <taxon>Pipidae</taxon>
        <taxon>Xenopodinae</taxon>
        <taxon>Xenopus</taxon>
        <taxon>Silurana</taxon>
    </lineage>
</organism>
<keyword evidence="10 12" id="KW-0807">Transducer</keyword>
<keyword evidence="8 12" id="KW-0472">Membrane</keyword>
<name>F6QRY5_XENTR</name>